<evidence type="ECO:0000256" key="4">
    <source>
        <dbReference type="ARBA" id="ARBA00023136"/>
    </source>
</evidence>
<protein>
    <recommendedName>
        <fullName evidence="7">Protein EFR3 homolog A</fullName>
    </recommendedName>
    <alternativeName>
        <fullName evidence="8">Protein EFR3-like</fullName>
    </alternativeName>
</protein>
<proteinExistence type="inferred from homology"/>
<evidence type="ECO:0000256" key="2">
    <source>
        <dbReference type="ARBA" id="ARBA00010216"/>
    </source>
</evidence>
<keyword evidence="5" id="KW-0564">Palmitate</keyword>
<dbReference type="SUPFAM" id="SSF48371">
    <property type="entry name" value="ARM repeat"/>
    <property type="match status" value="1"/>
</dbReference>
<sequence length="834" mass="94329">MLKSYKHTLYFSRSEFCPAGAEPLMPYGPRYKRLVDNIFPEDPKDGLSKSDMEKLTFYAVSAPEKLDRIGAYLAERLSRDVVRHRYGYVVIAMEALDQLLMACHSQSIKPFVESFLHMVAKLLESREPDLQVLGTNSFVKFANIEEDTPSYHRRYDFFVSQFSAMCHSTHEDVDTRKRIRVAGIKGLQGVVRKTVNDELQAIIWEPQHMDKLIPSMLFNMQDSDDLDRAGHPSTPSGSGQDGEENPGALAESCFRELLGRAAYGNMNNAVRPVLVHLDNHHLWDPNEFAVSCFRIIMYSIQAQHSHHVIQQVLNHLDTHNRNTPRVRAGIVQVLLETVAIAAKGSVGPTVLEVFNTLLKHLRMSVDFELGETSRRNSGSSVSSNRGKESEERIVQNAIIQTIGFFGGNLPDYQRAEVMMFIMGKVPVYGTPCHTLDTVKIGSGTKRIQTMLLSSLIMVTSGFKSKSMAAALPPPFLDPLFSISLMEDNELRQLVLEILHNIIDRHDNRAKLRGIRIIPNVAALKIKREKISKQDVAFMKKHGQQLYRHIYLGCKEDDNSHKNFELLFTTLAVLTIELANEEVVIDLIRLAVALQDMALANEENMSMFIRCGIMALVAAYLNFLSQMIANPPFCQHVSKVIELRNMDAPYLLPEHIFRDKCPTPESLDKDDRPLYFQTADMAECLAGPGYNAERLSIPYVPQVTDEDRLTRRKSFVDTISLQVDIVSNSLPDKSQLAEEITFETLKKAIDTTGLEEQEREKRRQVMEKFQKAPFEEIAAHCESKANMLHDRLAQIFELTIRPPPSPSGVVSISAGHAQHQSVPVYEMKFPDLCVY</sequence>
<organism evidence="10 11">
    <name type="scientific">Sphaeramia orbicularis</name>
    <name type="common">orbiculate cardinalfish</name>
    <dbReference type="NCBI Taxonomy" id="375764"/>
    <lineage>
        <taxon>Eukaryota</taxon>
        <taxon>Metazoa</taxon>
        <taxon>Chordata</taxon>
        <taxon>Craniata</taxon>
        <taxon>Vertebrata</taxon>
        <taxon>Euteleostomi</taxon>
        <taxon>Actinopterygii</taxon>
        <taxon>Neopterygii</taxon>
        <taxon>Teleostei</taxon>
        <taxon>Neoteleostei</taxon>
        <taxon>Acanthomorphata</taxon>
        <taxon>Gobiaria</taxon>
        <taxon>Kurtiformes</taxon>
        <taxon>Apogonoidei</taxon>
        <taxon>Apogonidae</taxon>
        <taxon>Apogoninae</taxon>
        <taxon>Sphaeramia</taxon>
    </lineage>
</organism>
<feature type="region of interest" description="Disordered" evidence="9">
    <location>
        <begin position="224"/>
        <end position="246"/>
    </location>
</feature>
<comment type="subcellular location">
    <subcellularLocation>
        <location evidence="1">Cell membrane</location>
        <topology evidence="1">Lipid-anchor</topology>
    </subcellularLocation>
</comment>
<reference evidence="10" key="2">
    <citation type="submission" date="2025-08" db="UniProtKB">
        <authorList>
            <consortium name="Ensembl"/>
        </authorList>
    </citation>
    <scope>IDENTIFICATION</scope>
</reference>
<dbReference type="InterPro" id="IPR051851">
    <property type="entry name" value="EFR3_Homologs"/>
</dbReference>
<gene>
    <name evidence="10" type="primary">efr3a</name>
</gene>
<evidence type="ECO:0000256" key="5">
    <source>
        <dbReference type="ARBA" id="ARBA00023139"/>
    </source>
</evidence>
<keyword evidence="4" id="KW-0472">Membrane</keyword>
<evidence type="ECO:0000256" key="9">
    <source>
        <dbReference type="SAM" id="MobiDB-lite"/>
    </source>
</evidence>
<dbReference type="Ensembl" id="ENSSORT00005045137.1">
    <property type="protein sequence ID" value="ENSSORP00005044019.1"/>
    <property type="gene ID" value="ENSSORG00005018665.1"/>
</dbReference>
<keyword evidence="6" id="KW-0449">Lipoprotein</keyword>
<reference evidence="10" key="3">
    <citation type="submission" date="2025-09" db="UniProtKB">
        <authorList>
            <consortium name="Ensembl"/>
        </authorList>
    </citation>
    <scope>IDENTIFICATION</scope>
</reference>
<accession>A0A673BS62</accession>
<evidence type="ECO:0000256" key="7">
    <source>
        <dbReference type="ARBA" id="ARBA00072621"/>
    </source>
</evidence>
<dbReference type="InterPro" id="IPR016024">
    <property type="entry name" value="ARM-type_fold"/>
</dbReference>
<keyword evidence="3" id="KW-1003">Cell membrane</keyword>
<keyword evidence="11" id="KW-1185">Reference proteome</keyword>
<evidence type="ECO:0000256" key="8">
    <source>
        <dbReference type="ARBA" id="ARBA00077982"/>
    </source>
</evidence>
<dbReference type="Pfam" id="PF21052">
    <property type="entry name" value="EFR3_ARM"/>
    <property type="match status" value="1"/>
</dbReference>
<dbReference type="GO" id="GO:0005886">
    <property type="term" value="C:plasma membrane"/>
    <property type="evidence" value="ECO:0007669"/>
    <property type="project" value="UniProtKB-SubCell"/>
</dbReference>
<dbReference type="InterPro" id="IPR049152">
    <property type="entry name" value="EFR3-like_ARM"/>
</dbReference>
<dbReference type="InParanoid" id="A0A673BS62"/>
<comment type="similarity">
    <text evidence="2">Belongs to the EFR3 family.</text>
</comment>
<evidence type="ECO:0000256" key="1">
    <source>
        <dbReference type="ARBA" id="ARBA00004193"/>
    </source>
</evidence>
<dbReference type="PANTHER" id="PTHR12444">
    <property type="entry name" value="PROTEIN EFR3 HOMOLOG CMP44E"/>
    <property type="match status" value="1"/>
</dbReference>
<dbReference type="PANTHER" id="PTHR12444:SF1">
    <property type="entry name" value="PROTEIN EFR3 HOMOLOG A"/>
    <property type="match status" value="1"/>
</dbReference>
<evidence type="ECO:0000313" key="11">
    <source>
        <dbReference type="Proteomes" id="UP000472271"/>
    </source>
</evidence>
<dbReference type="Gene3D" id="1.25.10.10">
    <property type="entry name" value="Leucine-rich Repeat Variant"/>
    <property type="match status" value="1"/>
</dbReference>
<name>A0A673BS62_9TELE</name>
<dbReference type="Proteomes" id="UP000472271">
    <property type="component" value="Chromosome 17"/>
</dbReference>
<evidence type="ECO:0000313" key="10">
    <source>
        <dbReference type="Ensembl" id="ENSSORP00005044019.1"/>
    </source>
</evidence>
<reference evidence="10" key="1">
    <citation type="submission" date="2019-06" db="EMBL/GenBank/DDBJ databases">
        <authorList>
            <consortium name="Wellcome Sanger Institute Data Sharing"/>
        </authorList>
    </citation>
    <scope>NUCLEOTIDE SEQUENCE [LARGE SCALE GENOMIC DNA]</scope>
</reference>
<evidence type="ECO:0000256" key="6">
    <source>
        <dbReference type="ARBA" id="ARBA00023288"/>
    </source>
</evidence>
<evidence type="ECO:0000256" key="3">
    <source>
        <dbReference type="ARBA" id="ARBA00022475"/>
    </source>
</evidence>
<dbReference type="FunFam" id="1.25.10.10:FF:000347">
    <property type="entry name" value="EFR3 homolog A (S. cerevisiae)"/>
    <property type="match status" value="1"/>
</dbReference>
<dbReference type="AlphaFoldDB" id="A0A673BS62"/>
<dbReference type="InterPro" id="IPR011989">
    <property type="entry name" value="ARM-like"/>
</dbReference>
<dbReference type="GO" id="GO:0072659">
    <property type="term" value="P:protein localization to plasma membrane"/>
    <property type="evidence" value="ECO:0007669"/>
    <property type="project" value="TreeGrafter"/>
</dbReference>